<gene>
    <name evidence="2" type="ORF">AVEN_162349_1</name>
</gene>
<dbReference type="EMBL" id="BGPR01008415">
    <property type="protein sequence ID" value="GBN33677.1"/>
    <property type="molecule type" value="Genomic_DNA"/>
</dbReference>
<evidence type="ECO:0000313" key="2">
    <source>
        <dbReference type="EMBL" id="GBN33677.1"/>
    </source>
</evidence>
<proteinExistence type="predicted"/>
<evidence type="ECO:0000256" key="1">
    <source>
        <dbReference type="SAM" id="MobiDB-lite"/>
    </source>
</evidence>
<accession>A0A4Y2N673</accession>
<comment type="caution">
    <text evidence="2">The sequence shown here is derived from an EMBL/GenBank/DDBJ whole genome shotgun (WGS) entry which is preliminary data.</text>
</comment>
<dbReference type="Proteomes" id="UP000499080">
    <property type="component" value="Unassembled WGS sequence"/>
</dbReference>
<evidence type="ECO:0000313" key="3">
    <source>
        <dbReference type="Proteomes" id="UP000499080"/>
    </source>
</evidence>
<protein>
    <submittedName>
        <fullName evidence="2">Uncharacterized protein</fullName>
    </submittedName>
</protein>
<organism evidence="2 3">
    <name type="scientific">Araneus ventricosus</name>
    <name type="common">Orbweaver spider</name>
    <name type="synonym">Epeira ventricosa</name>
    <dbReference type="NCBI Taxonomy" id="182803"/>
    <lineage>
        <taxon>Eukaryota</taxon>
        <taxon>Metazoa</taxon>
        <taxon>Ecdysozoa</taxon>
        <taxon>Arthropoda</taxon>
        <taxon>Chelicerata</taxon>
        <taxon>Arachnida</taxon>
        <taxon>Araneae</taxon>
        <taxon>Araneomorphae</taxon>
        <taxon>Entelegynae</taxon>
        <taxon>Araneoidea</taxon>
        <taxon>Araneidae</taxon>
        <taxon>Araneus</taxon>
    </lineage>
</organism>
<dbReference type="AlphaFoldDB" id="A0A4Y2N673"/>
<feature type="region of interest" description="Disordered" evidence="1">
    <location>
        <begin position="51"/>
        <end position="112"/>
    </location>
</feature>
<sequence length="150" mass="17575">MSWKISEDICIFCKLCDDCEDKITKSFNIKCENCILCPTCKRDIDADNNRVQEENYEENNNRDQEVQEENCEENDVRFQKVQEENYEENDGKNDVRVQEVQEENDRVQEDENDVRLQEVNEGAQGDEKKAIAENVCKPCSVLVQKIKKEG</sequence>
<feature type="compositionally biased region" description="Basic and acidic residues" evidence="1">
    <location>
        <begin position="74"/>
        <end position="112"/>
    </location>
</feature>
<feature type="compositionally biased region" description="Basic and acidic residues" evidence="1">
    <location>
        <begin position="51"/>
        <end position="65"/>
    </location>
</feature>
<reference evidence="2 3" key="1">
    <citation type="journal article" date="2019" name="Sci. Rep.">
        <title>Orb-weaving spider Araneus ventricosus genome elucidates the spidroin gene catalogue.</title>
        <authorList>
            <person name="Kono N."/>
            <person name="Nakamura H."/>
            <person name="Ohtoshi R."/>
            <person name="Moran D.A.P."/>
            <person name="Shinohara A."/>
            <person name="Yoshida Y."/>
            <person name="Fujiwara M."/>
            <person name="Mori M."/>
            <person name="Tomita M."/>
            <person name="Arakawa K."/>
        </authorList>
    </citation>
    <scope>NUCLEOTIDE SEQUENCE [LARGE SCALE GENOMIC DNA]</scope>
</reference>
<name>A0A4Y2N673_ARAVE</name>
<keyword evidence="3" id="KW-1185">Reference proteome</keyword>